<feature type="region of interest" description="Disordered" evidence="1">
    <location>
        <begin position="1"/>
        <end position="67"/>
    </location>
</feature>
<dbReference type="EMBL" id="JABSTV010001249">
    <property type="protein sequence ID" value="KAH7962428.1"/>
    <property type="molecule type" value="Genomic_DNA"/>
</dbReference>
<sequence length="234" mass="23740">MSPAGTRPPSLGGSTEAAGGVDPTTAMAHTRSSSRRTTPKTSGTDVDDAGSSVSETTAVEAGRRADLGTRTQIRARDIEDKLSRFSSDSAKRITVSARNFLMSRVFELVSLCSDLRADGATERGGALALQGQLIEVRREIAGLQRQVMVGDVLAGTAAFATAGSTDHPVPSLDVPLGAPPAFHAPAGGLSYAAVLRPGPLAGAQPSGRPGVPAVAAGPGVATTMGPRHDHASPL</sequence>
<evidence type="ECO:0000313" key="3">
    <source>
        <dbReference type="Proteomes" id="UP000821837"/>
    </source>
</evidence>
<gene>
    <name evidence="2" type="ORF">HPB52_016029</name>
</gene>
<name>A0A9D4T0P1_RHISA</name>
<organism evidence="2 3">
    <name type="scientific">Rhipicephalus sanguineus</name>
    <name type="common">Brown dog tick</name>
    <name type="synonym">Ixodes sanguineus</name>
    <dbReference type="NCBI Taxonomy" id="34632"/>
    <lineage>
        <taxon>Eukaryota</taxon>
        <taxon>Metazoa</taxon>
        <taxon>Ecdysozoa</taxon>
        <taxon>Arthropoda</taxon>
        <taxon>Chelicerata</taxon>
        <taxon>Arachnida</taxon>
        <taxon>Acari</taxon>
        <taxon>Parasitiformes</taxon>
        <taxon>Ixodida</taxon>
        <taxon>Ixodoidea</taxon>
        <taxon>Ixodidae</taxon>
        <taxon>Rhipicephalinae</taxon>
        <taxon>Rhipicephalus</taxon>
        <taxon>Rhipicephalus</taxon>
    </lineage>
</organism>
<dbReference type="Proteomes" id="UP000821837">
    <property type="component" value="Chromosome 3"/>
</dbReference>
<reference evidence="2" key="2">
    <citation type="submission" date="2021-09" db="EMBL/GenBank/DDBJ databases">
        <authorList>
            <person name="Jia N."/>
            <person name="Wang J."/>
            <person name="Shi W."/>
            <person name="Du L."/>
            <person name="Sun Y."/>
            <person name="Zhan W."/>
            <person name="Jiang J."/>
            <person name="Wang Q."/>
            <person name="Zhang B."/>
            <person name="Ji P."/>
            <person name="Sakyi L.B."/>
            <person name="Cui X."/>
            <person name="Yuan T."/>
            <person name="Jiang B."/>
            <person name="Yang W."/>
            <person name="Lam T.T.-Y."/>
            <person name="Chang Q."/>
            <person name="Ding S."/>
            <person name="Wang X."/>
            <person name="Zhu J."/>
            <person name="Ruan X."/>
            <person name="Zhao L."/>
            <person name="Wei J."/>
            <person name="Que T."/>
            <person name="Du C."/>
            <person name="Cheng J."/>
            <person name="Dai P."/>
            <person name="Han X."/>
            <person name="Huang E."/>
            <person name="Gao Y."/>
            <person name="Liu J."/>
            <person name="Shao H."/>
            <person name="Ye R."/>
            <person name="Li L."/>
            <person name="Wei W."/>
            <person name="Wang X."/>
            <person name="Wang C."/>
            <person name="Huo Q."/>
            <person name="Li W."/>
            <person name="Guo W."/>
            <person name="Chen H."/>
            <person name="Chen S."/>
            <person name="Zhou L."/>
            <person name="Zhou L."/>
            <person name="Ni X."/>
            <person name="Tian J."/>
            <person name="Zhou Y."/>
            <person name="Sheng Y."/>
            <person name="Liu T."/>
            <person name="Pan Y."/>
            <person name="Xia L."/>
            <person name="Li J."/>
            <person name="Zhao F."/>
            <person name="Cao W."/>
        </authorList>
    </citation>
    <scope>NUCLEOTIDE SEQUENCE</scope>
    <source>
        <strain evidence="2">Rsan-2018</strain>
        <tissue evidence="2">Larvae</tissue>
    </source>
</reference>
<reference evidence="2" key="1">
    <citation type="journal article" date="2020" name="Cell">
        <title>Large-Scale Comparative Analyses of Tick Genomes Elucidate Their Genetic Diversity and Vector Capacities.</title>
        <authorList>
            <consortium name="Tick Genome and Microbiome Consortium (TIGMIC)"/>
            <person name="Jia N."/>
            <person name="Wang J."/>
            <person name="Shi W."/>
            <person name="Du L."/>
            <person name="Sun Y."/>
            <person name="Zhan W."/>
            <person name="Jiang J.F."/>
            <person name="Wang Q."/>
            <person name="Zhang B."/>
            <person name="Ji P."/>
            <person name="Bell-Sakyi L."/>
            <person name="Cui X.M."/>
            <person name="Yuan T.T."/>
            <person name="Jiang B.G."/>
            <person name="Yang W.F."/>
            <person name="Lam T.T."/>
            <person name="Chang Q.C."/>
            <person name="Ding S.J."/>
            <person name="Wang X.J."/>
            <person name="Zhu J.G."/>
            <person name="Ruan X.D."/>
            <person name="Zhao L."/>
            <person name="Wei J.T."/>
            <person name="Ye R.Z."/>
            <person name="Que T.C."/>
            <person name="Du C.H."/>
            <person name="Zhou Y.H."/>
            <person name="Cheng J.X."/>
            <person name="Dai P.F."/>
            <person name="Guo W.B."/>
            <person name="Han X.H."/>
            <person name="Huang E.J."/>
            <person name="Li L.F."/>
            <person name="Wei W."/>
            <person name="Gao Y.C."/>
            <person name="Liu J.Z."/>
            <person name="Shao H.Z."/>
            <person name="Wang X."/>
            <person name="Wang C.C."/>
            <person name="Yang T.C."/>
            <person name="Huo Q.B."/>
            <person name="Li W."/>
            <person name="Chen H.Y."/>
            <person name="Chen S.E."/>
            <person name="Zhou L.G."/>
            <person name="Ni X.B."/>
            <person name="Tian J.H."/>
            <person name="Sheng Y."/>
            <person name="Liu T."/>
            <person name="Pan Y.S."/>
            <person name="Xia L.Y."/>
            <person name="Li J."/>
            <person name="Zhao F."/>
            <person name="Cao W.C."/>
        </authorList>
    </citation>
    <scope>NUCLEOTIDE SEQUENCE</scope>
    <source>
        <strain evidence="2">Rsan-2018</strain>
    </source>
</reference>
<proteinExistence type="predicted"/>
<feature type="compositionally biased region" description="Low complexity" evidence="1">
    <location>
        <begin position="209"/>
        <end position="221"/>
    </location>
</feature>
<accession>A0A9D4T0P1</accession>
<protein>
    <submittedName>
        <fullName evidence="2">Uncharacterized protein</fullName>
    </submittedName>
</protein>
<dbReference type="AlphaFoldDB" id="A0A9D4T0P1"/>
<evidence type="ECO:0000256" key="1">
    <source>
        <dbReference type="SAM" id="MobiDB-lite"/>
    </source>
</evidence>
<evidence type="ECO:0000313" key="2">
    <source>
        <dbReference type="EMBL" id="KAH7962428.1"/>
    </source>
</evidence>
<comment type="caution">
    <text evidence="2">The sequence shown here is derived from an EMBL/GenBank/DDBJ whole genome shotgun (WGS) entry which is preliminary data.</text>
</comment>
<keyword evidence="3" id="KW-1185">Reference proteome</keyword>
<feature type="region of interest" description="Disordered" evidence="1">
    <location>
        <begin position="202"/>
        <end position="234"/>
    </location>
</feature>